<comment type="catalytic activity">
    <reaction evidence="13 14">
        <text>(S)-2,3,4,5-tetrahydrodipicolinate + NAD(+) + H2O = (2S,4S)-4-hydroxy-2,3,4,5-tetrahydrodipicolinate + NADH + H(+)</text>
        <dbReference type="Rhea" id="RHEA:35323"/>
        <dbReference type="ChEBI" id="CHEBI:15377"/>
        <dbReference type="ChEBI" id="CHEBI:15378"/>
        <dbReference type="ChEBI" id="CHEBI:16845"/>
        <dbReference type="ChEBI" id="CHEBI:57540"/>
        <dbReference type="ChEBI" id="CHEBI:57945"/>
        <dbReference type="ChEBI" id="CHEBI:67139"/>
        <dbReference type="EC" id="1.17.1.8"/>
    </reaction>
</comment>
<dbReference type="PIRSF" id="PIRSF000161">
    <property type="entry name" value="DHPR"/>
    <property type="match status" value="1"/>
</dbReference>
<comment type="caution">
    <text evidence="17">The sequence shown here is derived from an EMBL/GenBank/DDBJ whole genome shotgun (WGS) entry which is preliminary data.</text>
</comment>
<dbReference type="RefSeq" id="WP_109061315.1">
    <property type="nucleotide sequence ID" value="NZ_QETA01000002.1"/>
</dbReference>
<evidence type="ECO:0000256" key="4">
    <source>
        <dbReference type="ARBA" id="ARBA00022605"/>
    </source>
</evidence>
<dbReference type="GO" id="GO:0008839">
    <property type="term" value="F:4-hydroxy-tetrahydrodipicolinate reductase"/>
    <property type="evidence" value="ECO:0007669"/>
    <property type="project" value="UniProtKB-UniRule"/>
</dbReference>
<feature type="binding site" evidence="14">
    <location>
        <begin position="7"/>
        <end position="12"/>
    </location>
    <ligand>
        <name>NAD(+)</name>
        <dbReference type="ChEBI" id="CHEBI:57540"/>
    </ligand>
</feature>
<reference evidence="18" key="1">
    <citation type="submission" date="2018-05" db="EMBL/GenBank/DDBJ databases">
        <authorList>
            <person name="Li Y."/>
        </authorList>
    </citation>
    <scope>NUCLEOTIDE SEQUENCE [LARGE SCALE GENOMIC DNA]</scope>
    <source>
        <strain evidence="18">3d-2-2</strain>
    </source>
</reference>
<feature type="domain" description="Dihydrodipicolinate reductase N-terminal" evidence="15">
    <location>
        <begin position="1"/>
        <end position="122"/>
    </location>
</feature>
<keyword evidence="3 14" id="KW-0963">Cytoplasm</keyword>
<dbReference type="FunFam" id="3.40.50.720:FF:000048">
    <property type="entry name" value="4-hydroxy-tetrahydrodipicolinate reductase"/>
    <property type="match status" value="1"/>
</dbReference>
<comment type="caution">
    <text evidence="14">Was originally thought to be a dihydrodipicolinate reductase (DHDPR), catalyzing the conversion of dihydrodipicolinate to tetrahydrodipicolinate. However, it was shown in E.coli that the substrate of the enzymatic reaction is not dihydrodipicolinate (DHDP) but in fact (2S,4S)-4-hydroxy-2,3,4,5-tetrahydrodipicolinic acid (HTPA), the product released by the DapA-catalyzed reaction.</text>
</comment>
<evidence type="ECO:0000256" key="1">
    <source>
        <dbReference type="ARBA" id="ARBA00004496"/>
    </source>
</evidence>
<feature type="binding site" evidence="14">
    <location>
        <position position="33"/>
    </location>
    <ligand>
        <name>NAD(+)</name>
        <dbReference type="ChEBI" id="CHEBI:57540"/>
    </ligand>
</feature>
<evidence type="ECO:0000256" key="3">
    <source>
        <dbReference type="ARBA" id="ARBA00022490"/>
    </source>
</evidence>
<dbReference type="GO" id="GO:0016726">
    <property type="term" value="F:oxidoreductase activity, acting on CH or CH2 groups, NAD or NADP as acceptor"/>
    <property type="evidence" value="ECO:0007669"/>
    <property type="project" value="UniProtKB-UniRule"/>
</dbReference>
<dbReference type="Pfam" id="PF05173">
    <property type="entry name" value="DapB_C"/>
    <property type="match status" value="1"/>
</dbReference>
<dbReference type="InterPro" id="IPR000846">
    <property type="entry name" value="DapB_N"/>
</dbReference>
<dbReference type="PROSITE" id="PS01298">
    <property type="entry name" value="DAPB"/>
    <property type="match status" value="1"/>
</dbReference>
<dbReference type="NCBIfam" id="TIGR00036">
    <property type="entry name" value="dapB"/>
    <property type="match status" value="1"/>
</dbReference>
<sequence>MRIAIAGASGRMGRMLIEAVLADPELTLAVALDRSGSPALGQDAGAFLGQNSGVLMTDDLSALANADCLIDFTRPEATLAHLPVCAAHGVRMVIGTTGFDEAGKQAIQAASERTGIVFAPNMSIGVNVTLKLLETAAKLLDDGYDIEVFEAHHKHKVDAPSGTAIKMGEVIAAARGEKLEDVATWTRHGLTGPREQDTIGFSVVRGGDIIGDHTVFFCGTGERIEISHRSGSRAGYVQGSLRAARFLQAHQNGLFDMPKVLGF</sequence>
<feature type="binding site" evidence="14">
    <location>
        <begin position="119"/>
        <end position="122"/>
    </location>
    <ligand>
        <name>NAD(+)</name>
        <dbReference type="ChEBI" id="CHEBI:57540"/>
    </ligand>
</feature>
<keyword evidence="18" id="KW-1185">Reference proteome</keyword>
<dbReference type="FunFam" id="3.30.360.10:FF:000004">
    <property type="entry name" value="4-hydroxy-tetrahydrodipicolinate reductase"/>
    <property type="match status" value="1"/>
</dbReference>
<evidence type="ECO:0000256" key="7">
    <source>
        <dbReference type="ARBA" id="ARBA00023002"/>
    </source>
</evidence>
<evidence type="ECO:0000256" key="12">
    <source>
        <dbReference type="ARBA" id="ARBA00049080"/>
    </source>
</evidence>
<dbReference type="SUPFAM" id="SSF51735">
    <property type="entry name" value="NAD(P)-binding Rossmann-fold domains"/>
    <property type="match status" value="1"/>
</dbReference>
<comment type="pathway">
    <text evidence="10 14">Amino-acid biosynthesis; L-lysine biosynthesis via DAP pathway; (S)-tetrahydrodipicolinate from L-aspartate: step 4/4.</text>
</comment>
<dbReference type="Proteomes" id="UP000245212">
    <property type="component" value="Unassembled WGS sequence"/>
</dbReference>
<dbReference type="GO" id="GO:0051287">
    <property type="term" value="F:NAD binding"/>
    <property type="evidence" value="ECO:0007669"/>
    <property type="project" value="UniProtKB-UniRule"/>
</dbReference>
<evidence type="ECO:0000256" key="14">
    <source>
        <dbReference type="HAMAP-Rule" id="MF_00102"/>
    </source>
</evidence>
<dbReference type="InterPro" id="IPR022663">
    <property type="entry name" value="DapB_C"/>
</dbReference>
<evidence type="ECO:0000256" key="2">
    <source>
        <dbReference type="ARBA" id="ARBA00006642"/>
    </source>
</evidence>
<protein>
    <recommendedName>
        <fullName evidence="11 14">4-hydroxy-tetrahydrodipicolinate reductase</fullName>
        <shortName evidence="14">HTPA reductase</shortName>
        <ecNumber evidence="11 14">1.17.1.8</ecNumber>
    </recommendedName>
</protein>
<dbReference type="GO" id="GO:0009089">
    <property type="term" value="P:lysine biosynthetic process via diaminopimelate"/>
    <property type="evidence" value="ECO:0007669"/>
    <property type="project" value="UniProtKB-UniRule"/>
</dbReference>
<feature type="active site" description="Proton donor/acceptor" evidence="14">
    <location>
        <position position="152"/>
    </location>
</feature>
<keyword evidence="4 14" id="KW-0028">Amino-acid biosynthesis</keyword>
<feature type="binding site" evidence="14">
    <location>
        <begin position="162"/>
        <end position="163"/>
    </location>
    <ligand>
        <name>(S)-2,3,4,5-tetrahydrodipicolinate</name>
        <dbReference type="ChEBI" id="CHEBI:16845"/>
    </ligand>
</feature>
<feature type="binding site" evidence="14">
    <location>
        <begin position="95"/>
        <end position="97"/>
    </location>
    <ligand>
        <name>NAD(+)</name>
        <dbReference type="ChEBI" id="CHEBI:57540"/>
    </ligand>
</feature>
<dbReference type="EMBL" id="QETA01000002">
    <property type="protein sequence ID" value="PWF24037.1"/>
    <property type="molecule type" value="Genomic_DNA"/>
</dbReference>
<evidence type="ECO:0000256" key="10">
    <source>
        <dbReference type="ARBA" id="ARBA00037922"/>
    </source>
</evidence>
<comment type="subcellular location">
    <subcellularLocation>
        <location evidence="1 14">Cytoplasm</location>
    </subcellularLocation>
</comment>
<evidence type="ECO:0000256" key="8">
    <source>
        <dbReference type="ARBA" id="ARBA00023027"/>
    </source>
</evidence>
<dbReference type="InterPro" id="IPR023940">
    <property type="entry name" value="DHDPR_bac"/>
</dbReference>
<keyword evidence="8 14" id="KW-0520">NAD</keyword>
<evidence type="ECO:0000256" key="11">
    <source>
        <dbReference type="ARBA" id="ARBA00038983"/>
    </source>
</evidence>
<evidence type="ECO:0000259" key="15">
    <source>
        <dbReference type="Pfam" id="PF01113"/>
    </source>
</evidence>
<evidence type="ECO:0000256" key="9">
    <source>
        <dbReference type="ARBA" id="ARBA00023154"/>
    </source>
</evidence>
<dbReference type="UniPathway" id="UPA00034">
    <property type="reaction ID" value="UER00018"/>
</dbReference>
<feature type="binding site" evidence="14">
    <location>
        <position position="153"/>
    </location>
    <ligand>
        <name>(S)-2,3,4,5-tetrahydrodipicolinate</name>
        <dbReference type="ChEBI" id="CHEBI:16845"/>
    </ligand>
</feature>
<keyword evidence="5 14" id="KW-0521">NADP</keyword>
<dbReference type="Gene3D" id="3.30.360.10">
    <property type="entry name" value="Dihydrodipicolinate Reductase, domain 2"/>
    <property type="match status" value="1"/>
</dbReference>
<evidence type="ECO:0000313" key="18">
    <source>
        <dbReference type="Proteomes" id="UP000245212"/>
    </source>
</evidence>
<dbReference type="EC" id="1.17.1.8" evidence="11 14"/>
<comment type="function">
    <text evidence="14">Catalyzes the conversion of 4-hydroxy-tetrahydrodipicolinate (HTPA) to tetrahydrodipicolinate.</text>
</comment>
<evidence type="ECO:0000313" key="17">
    <source>
        <dbReference type="EMBL" id="PWF24037.1"/>
    </source>
</evidence>
<keyword evidence="6 14" id="KW-0220">Diaminopimelate biosynthesis</keyword>
<keyword evidence="7 14" id="KW-0560">Oxidoreductase</keyword>
<dbReference type="InterPro" id="IPR022664">
    <property type="entry name" value="DapB_N_CS"/>
</dbReference>
<dbReference type="InterPro" id="IPR036291">
    <property type="entry name" value="NAD(P)-bd_dom_sf"/>
</dbReference>
<evidence type="ECO:0000256" key="5">
    <source>
        <dbReference type="ARBA" id="ARBA00022857"/>
    </source>
</evidence>
<dbReference type="CDD" id="cd02274">
    <property type="entry name" value="DHDPR_N"/>
    <property type="match status" value="1"/>
</dbReference>
<dbReference type="PANTHER" id="PTHR20836">
    <property type="entry name" value="DIHYDRODIPICOLINATE REDUCTASE"/>
    <property type="match status" value="1"/>
</dbReference>
<evidence type="ECO:0000256" key="13">
    <source>
        <dbReference type="ARBA" id="ARBA00049396"/>
    </source>
</evidence>
<organism evidence="17 18">
    <name type="scientific">Corticimicrobacter populi</name>
    <dbReference type="NCBI Taxonomy" id="2175229"/>
    <lineage>
        <taxon>Bacteria</taxon>
        <taxon>Pseudomonadati</taxon>
        <taxon>Pseudomonadota</taxon>
        <taxon>Betaproteobacteria</taxon>
        <taxon>Burkholderiales</taxon>
        <taxon>Alcaligenaceae</taxon>
        <taxon>Corticimicrobacter</taxon>
    </lineage>
</organism>
<dbReference type="GO" id="GO:0050661">
    <property type="term" value="F:NADP binding"/>
    <property type="evidence" value="ECO:0007669"/>
    <property type="project" value="UniProtKB-UniRule"/>
</dbReference>
<dbReference type="HAMAP" id="MF_00102">
    <property type="entry name" value="DapB"/>
    <property type="match status" value="1"/>
</dbReference>
<dbReference type="GO" id="GO:0005829">
    <property type="term" value="C:cytosol"/>
    <property type="evidence" value="ECO:0007669"/>
    <property type="project" value="TreeGrafter"/>
</dbReference>
<dbReference type="PANTHER" id="PTHR20836:SF0">
    <property type="entry name" value="4-HYDROXY-TETRAHYDRODIPICOLINATE REDUCTASE 1, CHLOROPLASTIC-RELATED"/>
    <property type="match status" value="1"/>
</dbReference>
<accession>A0A2V1K3A3</accession>
<dbReference type="SUPFAM" id="SSF55347">
    <property type="entry name" value="Glyceraldehyde-3-phosphate dehydrogenase-like, C-terminal domain"/>
    <property type="match status" value="1"/>
</dbReference>
<comment type="subunit">
    <text evidence="14">Homotetramer.</text>
</comment>
<evidence type="ECO:0000256" key="6">
    <source>
        <dbReference type="ARBA" id="ARBA00022915"/>
    </source>
</evidence>
<comment type="similarity">
    <text evidence="2 14">Belongs to the DapB family.</text>
</comment>
<proteinExistence type="inferred from homology"/>
<feature type="domain" description="Dihydrodipicolinate reductase C-terminal" evidence="16">
    <location>
        <begin position="125"/>
        <end position="261"/>
    </location>
</feature>
<keyword evidence="9 14" id="KW-0457">Lysine biosynthesis</keyword>
<evidence type="ECO:0000259" key="16">
    <source>
        <dbReference type="Pfam" id="PF05173"/>
    </source>
</evidence>
<dbReference type="Pfam" id="PF01113">
    <property type="entry name" value="DapB_N"/>
    <property type="match status" value="1"/>
</dbReference>
<comment type="catalytic activity">
    <reaction evidence="12 14">
        <text>(S)-2,3,4,5-tetrahydrodipicolinate + NADP(+) + H2O = (2S,4S)-4-hydroxy-2,3,4,5-tetrahydrodipicolinate + NADPH + H(+)</text>
        <dbReference type="Rhea" id="RHEA:35331"/>
        <dbReference type="ChEBI" id="CHEBI:15377"/>
        <dbReference type="ChEBI" id="CHEBI:15378"/>
        <dbReference type="ChEBI" id="CHEBI:16845"/>
        <dbReference type="ChEBI" id="CHEBI:57783"/>
        <dbReference type="ChEBI" id="CHEBI:58349"/>
        <dbReference type="ChEBI" id="CHEBI:67139"/>
        <dbReference type="EC" id="1.17.1.8"/>
    </reaction>
</comment>
<gene>
    <name evidence="14" type="primary">dapB</name>
    <name evidence="17" type="ORF">DD235_06860</name>
</gene>
<dbReference type="Gene3D" id="3.40.50.720">
    <property type="entry name" value="NAD(P)-binding Rossmann-like Domain"/>
    <property type="match status" value="1"/>
</dbReference>
<dbReference type="GO" id="GO:0019877">
    <property type="term" value="P:diaminopimelate biosynthetic process"/>
    <property type="evidence" value="ECO:0007669"/>
    <property type="project" value="UniProtKB-UniRule"/>
</dbReference>
<name>A0A2V1K3A3_9BURK</name>
<feature type="binding site" evidence="14">
    <location>
        <position position="34"/>
    </location>
    <ligand>
        <name>NADP(+)</name>
        <dbReference type="ChEBI" id="CHEBI:58349"/>
    </ligand>
</feature>
<feature type="active site" description="Proton donor" evidence="14">
    <location>
        <position position="156"/>
    </location>
</feature>
<dbReference type="AlphaFoldDB" id="A0A2V1K3A3"/>